<dbReference type="PANTHER" id="PTHR24193">
    <property type="entry name" value="ANKYRIN REPEAT PROTEIN"/>
    <property type="match status" value="1"/>
</dbReference>
<sequence length="209" mass="22550">MRERIWETIGILLLLLLVPSPSARASYPVAFGRSTMDLRGGGEFFRGAESSGMEVDEENADKGAILRAAAQEGNFDMLQMLLLHGAAVDDADPDLQCTSLHHAARYGDVRCVELLIEHGADVNAATRSGFKPIHFASAHGWGQVVNALVSAGADIDDAVALDLSFDASPQSPEEERYMQAFKLAACLKQYPNMPTKCIEVPQKGSMGKD</sequence>
<dbReference type="Gene3D" id="1.25.40.20">
    <property type="entry name" value="Ankyrin repeat-containing domain"/>
    <property type="match status" value="1"/>
</dbReference>
<dbReference type="SMART" id="SM00248">
    <property type="entry name" value="ANK"/>
    <property type="match status" value="3"/>
</dbReference>
<dbReference type="GO" id="GO:0005634">
    <property type="term" value="C:nucleus"/>
    <property type="evidence" value="ECO:0007669"/>
    <property type="project" value="TreeGrafter"/>
</dbReference>
<reference evidence="5" key="1">
    <citation type="submission" date="2021-01" db="EMBL/GenBank/DDBJ databases">
        <authorList>
            <person name="Corre E."/>
            <person name="Pelletier E."/>
            <person name="Niang G."/>
            <person name="Scheremetjew M."/>
            <person name="Finn R."/>
            <person name="Kale V."/>
            <person name="Holt S."/>
            <person name="Cochrane G."/>
            <person name="Meng A."/>
            <person name="Brown T."/>
            <person name="Cohen L."/>
        </authorList>
    </citation>
    <scope>NUCLEOTIDE SEQUENCE</scope>
    <source>
        <strain evidence="5">CCMP 2712</strain>
    </source>
</reference>
<evidence type="ECO:0000256" key="3">
    <source>
        <dbReference type="PROSITE-ProRule" id="PRU00023"/>
    </source>
</evidence>
<feature type="repeat" description="ANK" evidence="3">
    <location>
        <begin position="98"/>
        <end position="127"/>
    </location>
</feature>
<dbReference type="PANTHER" id="PTHR24193:SF121">
    <property type="entry name" value="ADA2A-CONTAINING COMPLEX COMPONENT 3, ISOFORM D"/>
    <property type="match status" value="1"/>
</dbReference>
<proteinExistence type="predicted"/>
<feature type="repeat" description="ANK" evidence="3">
    <location>
        <begin position="128"/>
        <end position="156"/>
    </location>
</feature>
<dbReference type="Pfam" id="PF12796">
    <property type="entry name" value="Ank_2"/>
    <property type="match status" value="1"/>
</dbReference>
<evidence type="ECO:0000256" key="4">
    <source>
        <dbReference type="SAM" id="SignalP"/>
    </source>
</evidence>
<dbReference type="EMBL" id="HBKN01005279">
    <property type="protein sequence ID" value="CAE2258140.1"/>
    <property type="molecule type" value="Transcribed_RNA"/>
</dbReference>
<keyword evidence="2 3" id="KW-0040">ANK repeat</keyword>
<feature type="repeat" description="ANK" evidence="3">
    <location>
        <begin position="61"/>
        <end position="93"/>
    </location>
</feature>
<dbReference type="AlphaFoldDB" id="A0A7S4JB67"/>
<organism evidence="5">
    <name type="scientific">Guillardia theta</name>
    <name type="common">Cryptophyte</name>
    <name type="synonym">Cryptomonas phi</name>
    <dbReference type="NCBI Taxonomy" id="55529"/>
    <lineage>
        <taxon>Eukaryota</taxon>
        <taxon>Cryptophyceae</taxon>
        <taxon>Pyrenomonadales</taxon>
        <taxon>Geminigeraceae</taxon>
        <taxon>Guillardia</taxon>
    </lineage>
</organism>
<accession>A0A7S4JB67</accession>
<protein>
    <recommendedName>
        <fullName evidence="6">Ankyrin repeat domain-containing protein</fullName>
    </recommendedName>
</protein>
<dbReference type="InterPro" id="IPR002110">
    <property type="entry name" value="Ankyrin_rpt"/>
</dbReference>
<keyword evidence="4" id="KW-0732">Signal</keyword>
<dbReference type="PROSITE" id="PS50088">
    <property type="entry name" value="ANK_REPEAT"/>
    <property type="match status" value="3"/>
</dbReference>
<dbReference type="GO" id="GO:0045944">
    <property type="term" value="P:positive regulation of transcription by RNA polymerase II"/>
    <property type="evidence" value="ECO:0007669"/>
    <property type="project" value="TreeGrafter"/>
</dbReference>
<evidence type="ECO:0008006" key="6">
    <source>
        <dbReference type="Google" id="ProtNLM"/>
    </source>
</evidence>
<dbReference type="PROSITE" id="PS50297">
    <property type="entry name" value="ANK_REP_REGION"/>
    <property type="match status" value="2"/>
</dbReference>
<dbReference type="SUPFAM" id="SSF48403">
    <property type="entry name" value="Ankyrin repeat"/>
    <property type="match status" value="1"/>
</dbReference>
<evidence type="ECO:0000256" key="2">
    <source>
        <dbReference type="ARBA" id="ARBA00023043"/>
    </source>
</evidence>
<keyword evidence="1" id="KW-0677">Repeat</keyword>
<dbReference type="InterPro" id="IPR036770">
    <property type="entry name" value="Ankyrin_rpt-contain_sf"/>
</dbReference>
<evidence type="ECO:0000256" key="1">
    <source>
        <dbReference type="ARBA" id="ARBA00022737"/>
    </source>
</evidence>
<feature type="chain" id="PRO_5030772777" description="Ankyrin repeat domain-containing protein" evidence="4">
    <location>
        <begin position="26"/>
        <end position="209"/>
    </location>
</feature>
<gene>
    <name evidence="5" type="ORF">GTHE00462_LOCUS4348</name>
</gene>
<dbReference type="InterPro" id="IPR050663">
    <property type="entry name" value="Ankyrin-SOCS_Box"/>
</dbReference>
<feature type="signal peptide" evidence="4">
    <location>
        <begin position="1"/>
        <end position="25"/>
    </location>
</feature>
<dbReference type="GO" id="GO:0000976">
    <property type="term" value="F:transcription cis-regulatory region binding"/>
    <property type="evidence" value="ECO:0007669"/>
    <property type="project" value="TreeGrafter"/>
</dbReference>
<name>A0A7S4JB67_GUITH</name>
<evidence type="ECO:0000313" key="5">
    <source>
        <dbReference type="EMBL" id="CAE2258140.1"/>
    </source>
</evidence>